<accession>A0AAV9EEP5</accession>
<protein>
    <submittedName>
        <fullName evidence="1">Uncharacterized protein</fullName>
    </submittedName>
</protein>
<reference evidence="1" key="2">
    <citation type="submission" date="2023-06" db="EMBL/GenBank/DDBJ databases">
        <authorList>
            <person name="Ma L."/>
            <person name="Liu K.-W."/>
            <person name="Li Z."/>
            <person name="Hsiao Y.-Y."/>
            <person name="Qi Y."/>
            <person name="Fu T."/>
            <person name="Tang G."/>
            <person name="Zhang D."/>
            <person name="Sun W.-H."/>
            <person name="Liu D.-K."/>
            <person name="Li Y."/>
            <person name="Chen G.-Z."/>
            <person name="Liu X.-D."/>
            <person name="Liao X.-Y."/>
            <person name="Jiang Y.-T."/>
            <person name="Yu X."/>
            <person name="Hao Y."/>
            <person name="Huang J."/>
            <person name="Zhao X.-W."/>
            <person name="Ke S."/>
            <person name="Chen Y.-Y."/>
            <person name="Wu W.-L."/>
            <person name="Hsu J.-L."/>
            <person name="Lin Y.-F."/>
            <person name="Huang M.-D."/>
            <person name="Li C.-Y."/>
            <person name="Huang L."/>
            <person name="Wang Z.-W."/>
            <person name="Zhao X."/>
            <person name="Zhong W.-Y."/>
            <person name="Peng D.-H."/>
            <person name="Ahmad S."/>
            <person name="Lan S."/>
            <person name="Zhang J.-S."/>
            <person name="Tsai W.-C."/>
            <person name="Van De Peer Y."/>
            <person name="Liu Z.-J."/>
        </authorList>
    </citation>
    <scope>NUCLEOTIDE SEQUENCE</scope>
    <source>
        <strain evidence="1">CP</strain>
        <tissue evidence="1">Leaves</tissue>
    </source>
</reference>
<reference evidence="1" key="1">
    <citation type="journal article" date="2023" name="Nat. Commun.">
        <title>Diploid and tetraploid genomes of Acorus and the evolution of monocots.</title>
        <authorList>
            <person name="Ma L."/>
            <person name="Liu K.W."/>
            <person name="Li Z."/>
            <person name="Hsiao Y.Y."/>
            <person name="Qi Y."/>
            <person name="Fu T."/>
            <person name="Tang G.D."/>
            <person name="Zhang D."/>
            <person name="Sun W.H."/>
            <person name="Liu D.K."/>
            <person name="Li Y."/>
            <person name="Chen G.Z."/>
            <person name="Liu X.D."/>
            <person name="Liao X.Y."/>
            <person name="Jiang Y.T."/>
            <person name="Yu X."/>
            <person name="Hao Y."/>
            <person name="Huang J."/>
            <person name="Zhao X.W."/>
            <person name="Ke S."/>
            <person name="Chen Y.Y."/>
            <person name="Wu W.L."/>
            <person name="Hsu J.L."/>
            <person name="Lin Y.F."/>
            <person name="Huang M.D."/>
            <person name="Li C.Y."/>
            <person name="Huang L."/>
            <person name="Wang Z.W."/>
            <person name="Zhao X."/>
            <person name="Zhong W.Y."/>
            <person name="Peng D.H."/>
            <person name="Ahmad S."/>
            <person name="Lan S."/>
            <person name="Zhang J.S."/>
            <person name="Tsai W.C."/>
            <person name="Van de Peer Y."/>
            <person name="Liu Z.J."/>
        </authorList>
    </citation>
    <scope>NUCLEOTIDE SEQUENCE</scope>
    <source>
        <strain evidence="1">CP</strain>
    </source>
</reference>
<gene>
    <name evidence="1" type="ORF">QJS10_CPA07g00835</name>
</gene>
<organism evidence="1 2">
    <name type="scientific">Acorus calamus</name>
    <name type="common">Sweet flag</name>
    <dbReference type="NCBI Taxonomy" id="4465"/>
    <lineage>
        <taxon>Eukaryota</taxon>
        <taxon>Viridiplantae</taxon>
        <taxon>Streptophyta</taxon>
        <taxon>Embryophyta</taxon>
        <taxon>Tracheophyta</taxon>
        <taxon>Spermatophyta</taxon>
        <taxon>Magnoliopsida</taxon>
        <taxon>Liliopsida</taxon>
        <taxon>Acoraceae</taxon>
        <taxon>Acorus</taxon>
    </lineage>
</organism>
<evidence type="ECO:0000313" key="1">
    <source>
        <dbReference type="EMBL" id="KAK1311626.1"/>
    </source>
</evidence>
<dbReference type="EMBL" id="JAUJYO010000007">
    <property type="protein sequence ID" value="KAK1311626.1"/>
    <property type="molecule type" value="Genomic_DNA"/>
</dbReference>
<comment type="caution">
    <text evidence="1">The sequence shown here is derived from an EMBL/GenBank/DDBJ whole genome shotgun (WGS) entry which is preliminary data.</text>
</comment>
<keyword evidence="2" id="KW-1185">Reference proteome</keyword>
<evidence type="ECO:0000313" key="2">
    <source>
        <dbReference type="Proteomes" id="UP001180020"/>
    </source>
</evidence>
<dbReference type="AlphaFoldDB" id="A0AAV9EEP5"/>
<sequence>MDGWIRKENGGPLKGDAREGGAIRDSIDIVTKEGERCTGRCKEMARRIAEHVKAETEQWSEMKGMLHRVKAEIDGLYDFWVRRSIES</sequence>
<proteinExistence type="predicted"/>
<dbReference type="PANTHER" id="PTHR35468:SF1">
    <property type="entry name" value="MYOSIN-LIKE PROTEIN"/>
    <property type="match status" value="1"/>
</dbReference>
<dbReference type="Proteomes" id="UP001180020">
    <property type="component" value="Unassembled WGS sequence"/>
</dbReference>
<name>A0AAV9EEP5_ACOCL</name>
<dbReference type="PANTHER" id="PTHR35468">
    <property type="entry name" value="MYOSIN-LIKE PROTEIN"/>
    <property type="match status" value="1"/>
</dbReference>